<dbReference type="PANTHER" id="PTHR40707:SF1">
    <property type="entry name" value="DUF460 DOMAIN-CONTAINING PROTEIN"/>
    <property type="match status" value="1"/>
</dbReference>
<keyword evidence="4" id="KW-1185">Reference proteome</keyword>
<dbReference type="EMBL" id="BA000002">
    <property type="protein sequence ID" value="BAA80599.2"/>
    <property type="molecule type" value="Genomic_DNA"/>
</dbReference>
<dbReference type="EnsemblBacteria" id="BAA80599">
    <property type="protein sequence ID" value="BAA80599"/>
    <property type="gene ID" value="APE_1599.1"/>
</dbReference>
<name>Q9YBJ9_AERPE</name>
<evidence type="ECO:0000256" key="1">
    <source>
        <dbReference type="SAM" id="Coils"/>
    </source>
</evidence>
<dbReference type="Gene3D" id="1.20.5.1160">
    <property type="entry name" value="Vasodilator-stimulated phosphoprotein"/>
    <property type="match status" value="1"/>
</dbReference>
<organism evidence="3 4">
    <name type="scientific">Aeropyrum pernix (strain ATCC 700893 / DSM 11879 / JCM 9820 / NBRC 100138 / K1)</name>
    <dbReference type="NCBI Taxonomy" id="272557"/>
    <lineage>
        <taxon>Archaea</taxon>
        <taxon>Thermoproteota</taxon>
        <taxon>Thermoprotei</taxon>
        <taxon>Desulfurococcales</taxon>
        <taxon>Desulfurococcaceae</taxon>
        <taxon>Aeropyrum</taxon>
    </lineage>
</organism>
<sequence length="667" mass="73633">MGGGVVTRVVMGVDIVSGEPGSRSARYAAVILGESGRLLEKHESISLARLIRVAWSRQPDILAVDNVFELGRSERDVGRVASMLPPKTRLVQVTLEGGRLASLREVAERYGIRVEKKLTPTATAYLLAVLALEGAGTPVSVLEEKTLVTVSRARSGSSGGWSQARYQRRVRAAISQAVSRIRESLDRAGLDYDLNYRRSEGGIESATFIVYAPREKLEGVVRRREGPDYTVRIKPVARSRILTLPDAPERSSPVIVGIDPGITTGLAVLDINGRLLHAESSKSLDRSRVTEIVYGLGRPVIVAVDVADPPETAKKLAAQWGAMLYTPPADLTTSEKWGLARRVLGSSVEDTHVRDAAAAAYKAYLALESKLRSVERTIEKMGIDVDVERVKIDVIRGATLAEALERAIEEELGDGEPEAPRAERGARQHQEEAAGDGGSVYKEMSALREMLEALRIENSSLKRRLEEMEAEVMMLKAQLERARARAKSDHGIRREAEMMRERVRKLERRLEESAMMVEELKGELEELRRAVELLGRGTHLLAVEVDRLTLKTVREAAAAMRGGRLILVLRGGDTFTWDAVEELAKAGVEAVVADHPSSPAANALKSRRVPVIPISEVQVLRLGGYVLVSSEVLRLAEEMRAEWRRRREASVDIMRIVEEYRRSSRRG</sequence>
<dbReference type="eggNOG" id="arCOG04219">
    <property type="taxonomic scope" value="Archaea"/>
</dbReference>
<dbReference type="STRING" id="272557.APE_1599.1"/>
<dbReference type="Pfam" id="PF04312">
    <property type="entry name" value="DUF460"/>
    <property type="match status" value="1"/>
</dbReference>
<dbReference type="Proteomes" id="UP000002518">
    <property type="component" value="Chromosome"/>
</dbReference>
<feature type="compositionally biased region" description="Basic and acidic residues" evidence="2">
    <location>
        <begin position="418"/>
        <end position="432"/>
    </location>
</feature>
<evidence type="ECO:0000313" key="4">
    <source>
        <dbReference type="Proteomes" id="UP000002518"/>
    </source>
</evidence>
<dbReference type="InterPro" id="IPR007408">
    <property type="entry name" value="DUF460"/>
</dbReference>
<evidence type="ECO:0000256" key="2">
    <source>
        <dbReference type="SAM" id="MobiDB-lite"/>
    </source>
</evidence>
<gene>
    <name evidence="3" type="ordered locus">APE_1599.1</name>
</gene>
<dbReference type="PATRIC" id="fig|272557.25.peg.1081"/>
<protein>
    <recommendedName>
        <fullName evidence="5">DUF460 domain-containing protein</fullName>
    </recommendedName>
</protein>
<reference evidence="3 4" key="1">
    <citation type="journal article" date="1999" name="DNA Res.">
        <title>Complete genome sequence of an aerobic hyper-thermophilic crenarchaeon, Aeropyrum pernix K1.</title>
        <authorList>
            <person name="Kawarabayasi Y."/>
            <person name="Hino Y."/>
            <person name="Horikawa H."/>
            <person name="Yamazaki S."/>
            <person name="Haikawa Y."/>
            <person name="Jin-no K."/>
            <person name="Takahashi M."/>
            <person name="Sekine M."/>
            <person name="Baba S."/>
            <person name="Ankai A."/>
            <person name="Kosugi H."/>
            <person name="Hosoyama A."/>
            <person name="Fukui S."/>
            <person name="Nagai Y."/>
            <person name="Nishijima K."/>
            <person name="Nakazawa H."/>
            <person name="Takamiya M."/>
            <person name="Masuda S."/>
            <person name="Funahashi T."/>
            <person name="Tanaka T."/>
            <person name="Kudoh Y."/>
            <person name="Yamazaki J."/>
            <person name="Kushida N."/>
            <person name="Oguchi A."/>
            <person name="Aoki K."/>
            <person name="Kubota K."/>
            <person name="Nakamura Y."/>
            <person name="Nomura N."/>
            <person name="Sako Y."/>
            <person name="Kikuchi H."/>
        </authorList>
    </citation>
    <scope>NUCLEOTIDE SEQUENCE [LARGE SCALE GENOMIC DNA]</scope>
    <source>
        <strain evidence="4">ATCC 700893 / DSM 11879 / JCM 9820 / NBRC 100138 / K1</strain>
    </source>
</reference>
<dbReference type="PANTHER" id="PTHR40707">
    <property type="entry name" value="POSSIBLE NUCLEASE OF RNASE H FOLD, RUVC/YQGF FAMILY"/>
    <property type="match status" value="1"/>
</dbReference>
<proteinExistence type="predicted"/>
<dbReference type="AlphaFoldDB" id="Q9YBJ9"/>
<dbReference type="PIR" id="B72539">
    <property type="entry name" value="B72539"/>
</dbReference>
<keyword evidence="1" id="KW-0175">Coiled coil</keyword>
<accession>Q9YBJ9</accession>
<feature type="region of interest" description="Disordered" evidence="2">
    <location>
        <begin position="410"/>
        <end position="438"/>
    </location>
</feature>
<dbReference type="KEGG" id="ape:APE_1599.1"/>
<evidence type="ECO:0008006" key="5">
    <source>
        <dbReference type="Google" id="ProtNLM"/>
    </source>
</evidence>
<evidence type="ECO:0000313" key="3">
    <source>
        <dbReference type="EMBL" id="BAA80599.2"/>
    </source>
</evidence>
<feature type="coiled-coil region" evidence="1">
    <location>
        <begin position="444"/>
        <end position="537"/>
    </location>
</feature>